<comment type="function">
    <text evidence="3">Lytic transglycosylase with a strong preference for naked glycan strands that lack stem peptides.</text>
</comment>
<comment type="similarity">
    <text evidence="3 4">Belongs to the RlpA family.</text>
</comment>
<reference evidence="7 8" key="1">
    <citation type="submission" date="2024-07" db="EMBL/GenBank/DDBJ databases">
        <title>Description of Labrys sedimenti sp. nov., isolated from a diclofenac-degrading enrichment culture.</title>
        <authorList>
            <person name="Tancsics A."/>
            <person name="Csepanyi A."/>
        </authorList>
    </citation>
    <scope>NUCLEOTIDE SEQUENCE [LARGE SCALE GENOMIC DNA]</scope>
    <source>
        <strain evidence="7 8">LMG 23578</strain>
    </source>
</reference>
<dbReference type="NCBIfam" id="TIGR00413">
    <property type="entry name" value="rlpA"/>
    <property type="match status" value="1"/>
</dbReference>
<dbReference type="InterPro" id="IPR012997">
    <property type="entry name" value="RplA"/>
</dbReference>
<dbReference type="InterPro" id="IPR034718">
    <property type="entry name" value="RlpA"/>
</dbReference>
<organism evidence="7 8">
    <name type="scientific">Labrys neptuniae</name>
    <dbReference type="NCBI Taxonomy" id="376174"/>
    <lineage>
        <taxon>Bacteria</taxon>
        <taxon>Pseudomonadati</taxon>
        <taxon>Pseudomonadota</taxon>
        <taxon>Alphaproteobacteria</taxon>
        <taxon>Hyphomicrobiales</taxon>
        <taxon>Xanthobacteraceae</taxon>
        <taxon>Labrys</taxon>
    </lineage>
</organism>
<evidence type="ECO:0000256" key="4">
    <source>
        <dbReference type="RuleBase" id="RU003495"/>
    </source>
</evidence>
<name>A0ABV3PF61_9HYPH</name>
<dbReference type="RefSeq" id="WP_367622713.1">
    <property type="nucleotide sequence ID" value="NZ_JBFNQD010000001.1"/>
</dbReference>
<dbReference type="SUPFAM" id="SSF50685">
    <property type="entry name" value="Barwin-like endoglucanases"/>
    <property type="match status" value="1"/>
</dbReference>
<dbReference type="InterPro" id="IPR009009">
    <property type="entry name" value="RlpA-like_DPBB"/>
</dbReference>
<dbReference type="PANTHER" id="PTHR34183">
    <property type="entry name" value="ENDOLYTIC PEPTIDOGLYCAN TRANSGLYCOSYLASE RLPA"/>
    <property type="match status" value="1"/>
</dbReference>
<dbReference type="Gene3D" id="2.40.40.10">
    <property type="entry name" value="RlpA-like domain"/>
    <property type="match status" value="1"/>
</dbReference>
<evidence type="ECO:0000256" key="5">
    <source>
        <dbReference type="SAM" id="MobiDB-lite"/>
    </source>
</evidence>
<dbReference type="Pfam" id="PF03330">
    <property type="entry name" value="DPBB_1"/>
    <property type="match status" value="1"/>
</dbReference>
<evidence type="ECO:0000256" key="3">
    <source>
        <dbReference type="HAMAP-Rule" id="MF_02071"/>
    </source>
</evidence>
<dbReference type="PANTHER" id="PTHR34183:SF1">
    <property type="entry name" value="ENDOLYTIC PEPTIDOGLYCAN TRANSGLYCOSYLASE RLPA"/>
    <property type="match status" value="1"/>
</dbReference>
<accession>A0ABV3PF61</accession>
<comment type="caution">
    <text evidence="7">The sequence shown here is derived from an EMBL/GenBank/DDBJ whole genome shotgun (WGS) entry which is preliminary data.</text>
</comment>
<gene>
    <name evidence="3" type="primary">rlpA</name>
    <name evidence="7" type="ORF">ABXS05_01825</name>
</gene>
<evidence type="ECO:0000313" key="7">
    <source>
        <dbReference type="EMBL" id="MEW9304260.1"/>
    </source>
</evidence>
<evidence type="ECO:0000256" key="2">
    <source>
        <dbReference type="ARBA" id="ARBA00023316"/>
    </source>
</evidence>
<dbReference type="EC" id="4.2.2.-" evidence="3"/>
<proteinExistence type="inferred from homology"/>
<dbReference type="EMBL" id="JBFNQD010000001">
    <property type="protein sequence ID" value="MEW9304260.1"/>
    <property type="molecule type" value="Genomic_DNA"/>
</dbReference>
<dbReference type="InterPro" id="IPR036908">
    <property type="entry name" value="RlpA-like_sf"/>
</dbReference>
<dbReference type="CDD" id="cd22268">
    <property type="entry name" value="DPBB_RlpA-like"/>
    <property type="match status" value="1"/>
</dbReference>
<protein>
    <recommendedName>
        <fullName evidence="3">Endolytic peptidoglycan transglycosylase RlpA</fullName>
        <ecNumber evidence="3">4.2.2.-</ecNumber>
    </recommendedName>
</protein>
<dbReference type="HAMAP" id="MF_02071">
    <property type="entry name" value="RlpA"/>
    <property type="match status" value="1"/>
</dbReference>
<feature type="domain" description="RlpA-like protein double-psi beta-barrel" evidence="6">
    <location>
        <begin position="110"/>
        <end position="200"/>
    </location>
</feature>
<evidence type="ECO:0000313" key="8">
    <source>
        <dbReference type="Proteomes" id="UP001555786"/>
    </source>
</evidence>
<feature type="region of interest" description="Disordered" evidence="5">
    <location>
        <begin position="72"/>
        <end position="91"/>
    </location>
</feature>
<keyword evidence="8" id="KW-1185">Reference proteome</keyword>
<evidence type="ECO:0000259" key="6">
    <source>
        <dbReference type="Pfam" id="PF03330"/>
    </source>
</evidence>
<evidence type="ECO:0000256" key="1">
    <source>
        <dbReference type="ARBA" id="ARBA00023239"/>
    </source>
</evidence>
<keyword evidence="2 3" id="KW-0961">Cell wall biogenesis/degradation</keyword>
<dbReference type="Proteomes" id="UP001555786">
    <property type="component" value="Unassembled WGS sequence"/>
</dbReference>
<sequence length="384" mass="39254">MAENLSAVPNRVELRISDTSSPSRVSGAVVKTTVALMGCAALASCAAPNQAYAPKPATTQVAAATSTAIVPPPSGTRVAMPPVRSKNGTDKPYAIGGKRYVPASHDSKYTAVGLASWYGPGFNGRKTAVGERFDMTGLSAAHKTMPLPSYARVTNLTNGTSIVVRVNDRGPYVHGRLIDLSSRAADLLQFKGSGVGRVKVEYVGRAPESGSDNKMLLATLRTDGTPAPLPAGLPNTMVADAAPPTRPTATPILPVKAVTQVASATEAKPSRLAAPEIKPVMVPPVIAQADPMDPPVATTEVAGLTNMAFTPLPPSRPRSSDGVLGKVPTGSVGQVNLAKAKAPDASMEPSMAVQPTAQAFAATPAHGPAVLVPTPPVTASMAGQ</sequence>
<keyword evidence="1 3" id="KW-0456">Lyase</keyword>